<feature type="region of interest" description="Disordered" evidence="4">
    <location>
        <begin position="1"/>
        <end position="30"/>
    </location>
</feature>
<keyword evidence="7" id="KW-1185">Reference proteome</keyword>
<dbReference type="SMART" id="SM00345">
    <property type="entry name" value="HTH_GNTR"/>
    <property type="match status" value="1"/>
</dbReference>
<accession>A0ABP4IHY5</accession>
<keyword evidence="2" id="KW-0238">DNA-binding</keyword>
<dbReference type="InterPro" id="IPR036390">
    <property type="entry name" value="WH_DNA-bd_sf"/>
</dbReference>
<dbReference type="SUPFAM" id="SSF46785">
    <property type="entry name" value="Winged helix' DNA-binding domain"/>
    <property type="match status" value="1"/>
</dbReference>
<dbReference type="PANTHER" id="PTHR44846">
    <property type="entry name" value="MANNOSYL-D-GLYCERATE TRANSPORT/METABOLISM SYSTEM REPRESSOR MNGR-RELATED"/>
    <property type="match status" value="1"/>
</dbReference>
<evidence type="ECO:0000256" key="3">
    <source>
        <dbReference type="ARBA" id="ARBA00023163"/>
    </source>
</evidence>
<dbReference type="PRINTS" id="PR00035">
    <property type="entry name" value="HTHGNTR"/>
</dbReference>
<gene>
    <name evidence="6" type="ORF">GCM10009613_33540</name>
</gene>
<dbReference type="SUPFAM" id="SSF64288">
    <property type="entry name" value="Chorismate lyase-like"/>
    <property type="match status" value="1"/>
</dbReference>
<reference evidence="7" key="1">
    <citation type="journal article" date="2019" name="Int. J. Syst. Evol. Microbiol.">
        <title>The Global Catalogue of Microorganisms (GCM) 10K type strain sequencing project: providing services to taxonomists for standard genome sequencing and annotation.</title>
        <authorList>
            <consortium name="The Broad Institute Genomics Platform"/>
            <consortium name="The Broad Institute Genome Sequencing Center for Infectious Disease"/>
            <person name="Wu L."/>
            <person name="Ma J."/>
        </authorList>
    </citation>
    <scope>NUCLEOTIDE SEQUENCE [LARGE SCALE GENOMIC DNA]</scope>
    <source>
        <strain evidence="7">JCM 11896</strain>
    </source>
</reference>
<dbReference type="InterPro" id="IPR036388">
    <property type="entry name" value="WH-like_DNA-bd_sf"/>
</dbReference>
<evidence type="ECO:0000256" key="2">
    <source>
        <dbReference type="ARBA" id="ARBA00023125"/>
    </source>
</evidence>
<protein>
    <recommendedName>
        <fullName evidence="5">HTH gntR-type domain-containing protein</fullName>
    </recommendedName>
</protein>
<dbReference type="PROSITE" id="PS50949">
    <property type="entry name" value="HTH_GNTR"/>
    <property type="match status" value="1"/>
</dbReference>
<dbReference type="RefSeq" id="WP_344023433.1">
    <property type="nucleotide sequence ID" value="NZ_BAAAJK010000013.1"/>
</dbReference>
<proteinExistence type="predicted"/>
<dbReference type="InterPro" id="IPR028978">
    <property type="entry name" value="Chorismate_lyase_/UTRA_dom_sf"/>
</dbReference>
<dbReference type="InterPro" id="IPR050679">
    <property type="entry name" value="Bact_HTH_transcr_reg"/>
</dbReference>
<evidence type="ECO:0000256" key="1">
    <source>
        <dbReference type="ARBA" id="ARBA00023015"/>
    </source>
</evidence>
<dbReference type="EMBL" id="BAAAJK010000013">
    <property type="protein sequence ID" value="GAA1391311.1"/>
    <property type="molecule type" value="Genomic_DNA"/>
</dbReference>
<keyword evidence="3" id="KW-0804">Transcription</keyword>
<evidence type="ECO:0000313" key="7">
    <source>
        <dbReference type="Proteomes" id="UP001501414"/>
    </source>
</evidence>
<dbReference type="Gene3D" id="1.10.10.10">
    <property type="entry name" value="Winged helix-like DNA-binding domain superfamily/Winged helix DNA-binding domain"/>
    <property type="match status" value="1"/>
</dbReference>
<sequence length="221" mass="24318">MHPREIERRRAEHSRLRRAAGRAQQDTSPRRAYTQLRVSMDRWPHDDPQLVESELVREFGFSRNSIRKALQMLAGDGLVVRAPRFGTVVARRVHDVRIADPRPAPPRDGTTLRVLQRARVELDGPDGAQPFDMTVELGADDEPLFLRTAFAPAVPPPGAEHVAAGPTAIPAVPAPPAVARALRVPPGAPLLLRALALRTPDGRVTEMSYTHFRGDRVALSA</sequence>
<keyword evidence="1" id="KW-0805">Transcription regulation</keyword>
<comment type="caution">
    <text evidence="6">The sequence shown here is derived from an EMBL/GenBank/DDBJ whole genome shotgun (WGS) entry which is preliminary data.</text>
</comment>
<name>A0ABP4IHY5_9PSEU</name>
<dbReference type="InterPro" id="IPR000524">
    <property type="entry name" value="Tscrpt_reg_HTH_GntR"/>
</dbReference>
<evidence type="ECO:0000259" key="5">
    <source>
        <dbReference type="PROSITE" id="PS50949"/>
    </source>
</evidence>
<dbReference type="Gene3D" id="3.40.1410.10">
    <property type="entry name" value="Chorismate lyase-like"/>
    <property type="match status" value="1"/>
</dbReference>
<feature type="domain" description="HTH gntR-type" evidence="5">
    <location>
        <begin position="24"/>
        <end position="92"/>
    </location>
</feature>
<evidence type="ECO:0000256" key="4">
    <source>
        <dbReference type="SAM" id="MobiDB-lite"/>
    </source>
</evidence>
<dbReference type="Proteomes" id="UP001501414">
    <property type="component" value="Unassembled WGS sequence"/>
</dbReference>
<organism evidence="6 7">
    <name type="scientific">Pseudonocardia kongjuensis</name>
    <dbReference type="NCBI Taxonomy" id="102227"/>
    <lineage>
        <taxon>Bacteria</taxon>
        <taxon>Bacillati</taxon>
        <taxon>Actinomycetota</taxon>
        <taxon>Actinomycetes</taxon>
        <taxon>Pseudonocardiales</taxon>
        <taxon>Pseudonocardiaceae</taxon>
        <taxon>Pseudonocardia</taxon>
    </lineage>
</organism>
<evidence type="ECO:0000313" key="6">
    <source>
        <dbReference type="EMBL" id="GAA1391311.1"/>
    </source>
</evidence>
<dbReference type="InterPro" id="IPR011663">
    <property type="entry name" value="UTRA"/>
</dbReference>
<dbReference type="Pfam" id="PF07702">
    <property type="entry name" value="UTRA"/>
    <property type="match status" value="1"/>
</dbReference>
<dbReference type="Pfam" id="PF00392">
    <property type="entry name" value="GntR"/>
    <property type="match status" value="1"/>
</dbReference>
<feature type="compositionally biased region" description="Basic and acidic residues" evidence="4">
    <location>
        <begin position="1"/>
        <end position="14"/>
    </location>
</feature>